<name>A0AAN7TLZ1_9MYCE</name>
<feature type="compositionally biased region" description="Gly residues" evidence="1">
    <location>
        <begin position="225"/>
        <end position="235"/>
    </location>
</feature>
<evidence type="ECO:0000256" key="3">
    <source>
        <dbReference type="SAM" id="SignalP"/>
    </source>
</evidence>
<keyword evidence="2" id="KW-0812">Transmembrane</keyword>
<organism evidence="4 5">
    <name type="scientific">Dictyostelium firmibasis</name>
    <dbReference type="NCBI Taxonomy" id="79012"/>
    <lineage>
        <taxon>Eukaryota</taxon>
        <taxon>Amoebozoa</taxon>
        <taxon>Evosea</taxon>
        <taxon>Eumycetozoa</taxon>
        <taxon>Dictyostelia</taxon>
        <taxon>Dictyosteliales</taxon>
        <taxon>Dictyosteliaceae</taxon>
        <taxon>Dictyostelium</taxon>
    </lineage>
</organism>
<evidence type="ECO:0000313" key="4">
    <source>
        <dbReference type="EMBL" id="KAK5575214.1"/>
    </source>
</evidence>
<evidence type="ECO:0000256" key="1">
    <source>
        <dbReference type="SAM" id="MobiDB-lite"/>
    </source>
</evidence>
<proteinExistence type="predicted"/>
<evidence type="ECO:0000313" key="5">
    <source>
        <dbReference type="Proteomes" id="UP001344447"/>
    </source>
</evidence>
<sequence length="281" mass="29751">MNIIKTILLLTITNYFLFKNVVNGLEYIQAMYNNKDCKDTPITLQSSSQCAKGIYVVPKSSKRVTISYGIKSTKDCNAATASGYDQDINYCQTGELAQMFLNQNSNVSAINGYCSELVQFDDKDCDNILLNSYLNGVCTGPESNGYFQRYLCNGNVVKRYNCSSDCRNPSGVAGCVFDKDLKSISSCPNIKSKNIQDLISIDGKVDTSSSTSGSGTSTDNASGTSTGGSGSGSGSGASTSNGGNSGGASGGASSTTGNNSQKLYVPFFFLITLSLLIFILF</sequence>
<dbReference type="EMBL" id="JAVFKY010000006">
    <property type="protein sequence ID" value="KAK5575214.1"/>
    <property type="molecule type" value="Genomic_DNA"/>
</dbReference>
<keyword evidence="3" id="KW-0732">Signal</keyword>
<dbReference type="AlphaFoldDB" id="A0AAN7TLZ1"/>
<keyword evidence="2" id="KW-0472">Membrane</keyword>
<feature type="transmembrane region" description="Helical" evidence="2">
    <location>
        <begin position="263"/>
        <end position="280"/>
    </location>
</feature>
<comment type="caution">
    <text evidence="4">The sequence shown here is derived from an EMBL/GenBank/DDBJ whole genome shotgun (WGS) entry which is preliminary data.</text>
</comment>
<dbReference type="Proteomes" id="UP001344447">
    <property type="component" value="Unassembled WGS sequence"/>
</dbReference>
<keyword evidence="2" id="KW-1133">Transmembrane helix</keyword>
<reference evidence="4 5" key="1">
    <citation type="submission" date="2023-11" db="EMBL/GenBank/DDBJ databases">
        <title>Dfirmibasis_genome.</title>
        <authorList>
            <person name="Edelbroek B."/>
            <person name="Kjellin J."/>
            <person name="Jerlstrom-Hultqvist J."/>
            <person name="Soderbom F."/>
        </authorList>
    </citation>
    <scope>NUCLEOTIDE SEQUENCE [LARGE SCALE GENOMIC DNA]</scope>
    <source>
        <strain evidence="4 5">TNS-C-14</strain>
    </source>
</reference>
<accession>A0AAN7TLZ1</accession>
<evidence type="ECO:0000256" key="2">
    <source>
        <dbReference type="SAM" id="Phobius"/>
    </source>
</evidence>
<feature type="compositionally biased region" description="Low complexity" evidence="1">
    <location>
        <begin position="207"/>
        <end position="224"/>
    </location>
</feature>
<gene>
    <name evidence="4" type="ORF">RB653_010470</name>
</gene>
<feature type="chain" id="PRO_5042881649" evidence="3">
    <location>
        <begin position="25"/>
        <end position="281"/>
    </location>
</feature>
<keyword evidence="5" id="KW-1185">Reference proteome</keyword>
<protein>
    <submittedName>
        <fullName evidence="4">Uncharacterized protein</fullName>
    </submittedName>
</protein>
<feature type="region of interest" description="Disordered" evidence="1">
    <location>
        <begin position="207"/>
        <end position="253"/>
    </location>
</feature>
<feature type="signal peptide" evidence="3">
    <location>
        <begin position="1"/>
        <end position="24"/>
    </location>
</feature>